<reference evidence="3" key="1">
    <citation type="submission" date="2023-07" db="EMBL/GenBank/DDBJ databases">
        <title>30 novel species of actinomycetes from the DSMZ collection.</title>
        <authorList>
            <person name="Nouioui I."/>
        </authorList>
    </citation>
    <scope>NUCLEOTIDE SEQUENCE [LARGE SCALE GENOMIC DNA]</scope>
    <source>
        <strain evidence="3">DSM 44399</strain>
    </source>
</reference>
<dbReference type="Proteomes" id="UP001183176">
    <property type="component" value="Unassembled WGS sequence"/>
</dbReference>
<dbReference type="Pfam" id="PF01547">
    <property type="entry name" value="SBP_bac_1"/>
    <property type="match status" value="1"/>
</dbReference>
<dbReference type="InterPro" id="IPR006059">
    <property type="entry name" value="SBP"/>
</dbReference>
<protein>
    <submittedName>
        <fullName evidence="2">Extracellular solute-binding protein</fullName>
    </submittedName>
</protein>
<feature type="chain" id="PRO_5046667517" evidence="1">
    <location>
        <begin position="20"/>
        <end position="432"/>
    </location>
</feature>
<feature type="signal peptide" evidence="1">
    <location>
        <begin position="1"/>
        <end position="19"/>
    </location>
</feature>
<sequence length="432" mass="44742">MQSIRKFGTVAVAATAALALVGGCSSGGGSGGAGGGSKAGGQVNLTWWHNGTSDPLLGVWKQAAADYHTANPNVTINVVPVQNEQFTTKMPLALQSSNPPDIYFNQGGGLLSTQSQSGRVADISNQTSSWIKDFGALSEGWQVEGKQYGVPTDAHVVGFWYRKDLFAKAGITATPTTIAELNTDIAKLKAAGTTPIALGGKDRWPDAFYYDYFAVRECSVDTLKSSVKASKFSDPCFTKAGQDVVDFIASKPFQTGFNGTPAQQGAGSSAGLVVNGKAAMELQGDWDPSVMAALTADKNFRSKLGWFPFPAMTGGQGDPSAALGGGDGFACTTKNADACANFLKYLGGSDIQKKLVTSGAVVIPVNPAAQSAIKDPTIKQVFNFNQKASYVQVYFDIALPTAPGQALDDAAADLFAGKGGADSVAKAVNSAS</sequence>
<evidence type="ECO:0000313" key="3">
    <source>
        <dbReference type="Proteomes" id="UP001183176"/>
    </source>
</evidence>
<dbReference type="EMBL" id="JAVREH010000042">
    <property type="protein sequence ID" value="MDT0263545.1"/>
    <property type="molecule type" value="Genomic_DNA"/>
</dbReference>
<evidence type="ECO:0000256" key="1">
    <source>
        <dbReference type="SAM" id="SignalP"/>
    </source>
</evidence>
<organism evidence="2 3">
    <name type="scientific">Jatrophihabitans lederbergiae</name>
    <dbReference type="NCBI Taxonomy" id="3075547"/>
    <lineage>
        <taxon>Bacteria</taxon>
        <taxon>Bacillati</taxon>
        <taxon>Actinomycetota</taxon>
        <taxon>Actinomycetes</taxon>
        <taxon>Jatrophihabitantales</taxon>
        <taxon>Jatrophihabitantaceae</taxon>
        <taxon>Jatrophihabitans</taxon>
    </lineage>
</organism>
<name>A0ABU2JEW9_9ACTN</name>
<keyword evidence="1" id="KW-0732">Signal</keyword>
<dbReference type="InterPro" id="IPR050490">
    <property type="entry name" value="Bact_solute-bd_prot1"/>
</dbReference>
<dbReference type="SUPFAM" id="SSF53850">
    <property type="entry name" value="Periplasmic binding protein-like II"/>
    <property type="match status" value="1"/>
</dbReference>
<dbReference type="Gene3D" id="3.40.190.10">
    <property type="entry name" value="Periplasmic binding protein-like II"/>
    <property type="match status" value="2"/>
</dbReference>
<gene>
    <name evidence="2" type="ORF">RM423_19370</name>
</gene>
<comment type="caution">
    <text evidence="2">The sequence shown here is derived from an EMBL/GenBank/DDBJ whole genome shotgun (WGS) entry which is preliminary data.</text>
</comment>
<dbReference type="RefSeq" id="WP_311424691.1">
    <property type="nucleotide sequence ID" value="NZ_JAVREH010000042.1"/>
</dbReference>
<accession>A0ABU2JEW9</accession>
<proteinExistence type="predicted"/>
<dbReference type="PROSITE" id="PS51257">
    <property type="entry name" value="PROKAR_LIPOPROTEIN"/>
    <property type="match status" value="1"/>
</dbReference>
<dbReference type="PANTHER" id="PTHR43649">
    <property type="entry name" value="ARABINOSE-BINDING PROTEIN-RELATED"/>
    <property type="match status" value="1"/>
</dbReference>
<keyword evidence="3" id="KW-1185">Reference proteome</keyword>
<dbReference type="PANTHER" id="PTHR43649:SF14">
    <property type="entry name" value="BLR3389 PROTEIN"/>
    <property type="match status" value="1"/>
</dbReference>
<evidence type="ECO:0000313" key="2">
    <source>
        <dbReference type="EMBL" id="MDT0263545.1"/>
    </source>
</evidence>